<dbReference type="InterPro" id="IPR045761">
    <property type="entry name" value="ODP_dom"/>
</dbReference>
<dbReference type="OrthoDB" id="9807946at2"/>
<dbReference type="Pfam" id="PF19583">
    <property type="entry name" value="ODP"/>
    <property type="match status" value="1"/>
</dbReference>
<sequence>MTHVSEIAPDVYRISVYVPEMDLQFNHFLLKDDEPMLYHTGMRKMFPLVYEAVRKLIDPATLRWIGFSHFEVDECGALNDWLKVAPHATPVCSEVGALVNLGDFSDRPALALKDGATFTTGQNRYRFIRTPHLPHGWDAGVLFEETQGTLLCSDILHQNGAVKPLTDSDVLSLHHKSILDFEQGPLMGYCPYTARTKAIIQELADLNPNTLAIMHGSSYNGDCRQTLLDLDSVLRSVWESTPSSVTAPSN</sequence>
<dbReference type="EMBL" id="SRSF01000001">
    <property type="protein sequence ID" value="THH41205.1"/>
    <property type="molecule type" value="Genomic_DNA"/>
</dbReference>
<organism evidence="2 3">
    <name type="scientific">Neolewinella litorea</name>
    <dbReference type="NCBI Taxonomy" id="2562452"/>
    <lineage>
        <taxon>Bacteria</taxon>
        <taxon>Pseudomonadati</taxon>
        <taxon>Bacteroidota</taxon>
        <taxon>Saprospiria</taxon>
        <taxon>Saprospirales</taxon>
        <taxon>Lewinellaceae</taxon>
        <taxon>Neolewinella</taxon>
    </lineage>
</organism>
<dbReference type="PANTHER" id="PTHR43717">
    <property type="entry name" value="ANAEROBIC NITRIC OXIDE REDUCTASE FLAVORUBREDOXIN"/>
    <property type="match status" value="1"/>
</dbReference>
<dbReference type="PANTHER" id="PTHR43717:SF1">
    <property type="entry name" value="ANAEROBIC NITRIC OXIDE REDUCTASE FLAVORUBREDOXIN"/>
    <property type="match status" value="1"/>
</dbReference>
<comment type="caution">
    <text evidence="2">The sequence shown here is derived from an EMBL/GenBank/DDBJ whole genome shotgun (WGS) entry which is preliminary data.</text>
</comment>
<dbReference type="GO" id="GO:0016787">
    <property type="term" value="F:hydrolase activity"/>
    <property type="evidence" value="ECO:0007669"/>
    <property type="project" value="UniProtKB-KW"/>
</dbReference>
<keyword evidence="2" id="KW-0378">Hydrolase</keyword>
<proteinExistence type="predicted"/>
<name>A0A4S4NQ27_9BACT</name>
<gene>
    <name evidence="2" type="ORF">E4021_01010</name>
</gene>
<accession>A0A4S4NQ27</accession>
<dbReference type="InterPro" id="IPR036866">
    <property type="entry name" value="RibonucZ/Hydroxyglut_hydro"/>
</dbReference>
<dbReference type="Proteomes" id="UP000308528">
    <property type="component" value="Unassembled WGS sequence"/>
</dbReference>
<dbReference type="Gene3D" id="3.60.15.10">
    <property type="entry name" value="Ribonuclease Z/Hydroxyacylglutathione hydrolase-like"/>
    <property type="match status" value="1"/>
</dbReference>
<dbReference type="RefSeq" id="WP_136456031.1">
    <property type="nucleotide sequence ID" value="NZ_SRSF01000001.1"/>
</dbReference>
<evidence type="ECO:0000259" key="1">
    <source>
        <dbReference type="Pfam" id="PF19583"/>
    </source>
</evidence>
<protein>
    <submittedName>
        <fullName evidence="2">MBL fold metallo-hydrolase</fullName>
    </submittedName>
</protein>
<feature type="domain" description="ODP" evidence="1">
    <location>
        <begin position="24"/>
        <end position="216"/>
    </location>
</feature>
<evidence type="ECO:0000313" key="3">
    <source>
        <dbReference type="Proteomes" id="UP000308528"/>
    </source>
</evidence>
<keyword evidence="3" id="KW-1185">Reference proteome</keyword>
<evidence type="ECO:0000313" key="2">
    <source>
        <dbReference type="EMBL" id="THH41205.1"/>
    </source>
</evidence>
<reference evidence="2 3" key="1">
    <citation type="submission" date="2019-04" db="EMBL/GenBank/DDBJ databases">
        <title>Lewinella litorea sp. nov., isolated from a marine sand.</title>
        <authorList>
            <person name="Yoon J.-H."/>
        </authorList>
    </citation>
    <scope>NUCLEOTIDE SEQUENCE [LARGE SCALE GENOMIC DNA]</scope>
    <source>
        <strain evidence="2 3">HSMS-39</strain>
    </source>
</reference>
<dbReference type="SUPFAM" id="SSF56281">
    <property type="entry name" value="Metallo-hydrolase/oxidoreductase"/>
    <property type="match status" value="1"/>
</dbReference>
<dbReference type="AlphaFoldDB" id="A0A4S4NQ27"/>